<evidence type="ECO:0000256" key="7">
    <source>
        <dbReference type="SAM" id="Phobius"/>
    </source>
</evidence>
<feature type="transmembrane region" description="Helical" evidence="7">
    <location>
        <begin position="131"/>
        <end position="152"/>
    </location>
</feature>
<feature type="transmembrane region" description="Helical" evidence="7">
    <location>
        <begin position="70"/>
        <end position="89"/>
    </location>
</feature>
<sequence length="409" mass="42326">MPKSVYLMALGIFAMVTSELLVGGLMPQMSEDLGATIPQIGYLITAFALAMALGGPLATLSVLRLRTNHALMVLFAIFFVGNALAALSTSYWPMLVARVITGAAAGAFFGVALSAVAQVTAPHLRGRATGVALQGLMVGTLLGLPLSTLIGGQFGWRAAFAAVGVLTVVVAVATMLALPRLEKAEEAGALRSELEVFRRPRLWTIMATSTLIIGATFAAFSYFTPILTEVTGFSRDIVPLLLLGYGGATVIGNIVVGRLAMSHTVTVIVAGLALNTVFLGVFALFADLPVPALLAMAGIGLVGITLNPAMITRVQRAGNPRALVNTVHSSFITMGVVVGSWVGGMGIDAFGLRAPLWVGVGLALLALLAMVPAALTARRVGHEATDLYVPPPAAPRPVEEDRAAHPTGA</sequence>
<feature type="transmembrane region" description="Helical" evidence="7">
    <location>
        <begin position="265"/>
        <end position="286"/>
    </location>
</feature>
<evidence type="ECO:0000313" key="9">
    <source>
        <dbReference type="EMBL" id="ADH66619.1"/>
    </source>
</evidence>
<dbReference type="STRING" id="446468.Ndas_1178"/>
<dbReference type="GO" id="GO:0005886">
    <property type="term" value="C:plasma membrane"/>
    <property type="evidence" value="ECO:0007669"/>
    <property type="project" value="UniProtKB-SubCell"/>
</dbReference>
<feature type="transmembrane region" description="Helical" evidence="7">
    <location>
        <begin position="158"/>
        <end position="181"/>
    </location>
</feature>
<keyword evidence="10" id="KW-1185">Reference proteome</keyword>
<feature type="transmembrane region" description="Helical" evidence="7">
    <location>
        <begin position="40"/>
        <end position="63"/>
    </location>
</feature>
<feature type="compositionally biased region" description="Basic and acidic residues" evidence="6">
    <location>
        <begin position="397"/>
        <end position="409"/>
    </location>
</feature>
<proteinExistence type="predicted"/>
<keyword evidence="5 7" id="KW-0472">Membrane</keyword>
<evidence type="ECO:0000313" key="10">
    <source>
        <dbReference type="Proteomes" id="UP000002219"/>
    </source>
</evidence>
<feature type="domain" description="Major facilitator superfamily (MFS) profile" evidence="8">
    <location>
        <begin position="4"/>
        <end position="378"/>
    </location>
</feature>
<comment type="subcellular location">
    <subcellularLocation>
        <location evidence="1">Cell membrane</location>
        <topology evidence="1">Multi-pass membrane protein</topology>
    </subcellularLocation>
</comment>
<dbReference type="PROSITE" id="PS50850">
    <property type="entry name" value="MFS"/>
    <property type="match status" value="1"/>
</dbReference>
<dbReference type="PANTHER" id="PTHR43124">
    <property type="entry name" value="PURINE EFFLUX PUMP PBUE"/>
    <property type="match status" value="1"/>
</dbReference>
<dbReference type="InterPro" id="IPR020846">
    <property type="entry name" value="MFS_dom"/>
</dbReference>
<keyword evidence="4 7" id="KW-1133">Transmembrane helix</keyword>
<dbReference type="Pfam" id="PF07690">
    <property type="entry name" value="MFS_1"/>
    <property type="match status" value="1"/>
</dbReference>
<dbReference type="OrthoDB" id="9814237at2"/>
<feature type="transmembrane region" description="Helical" evidence="7">
    <location>
        <begin position="292"/>
        <end position="310"/>
    </location>
</feature>
<evidence type="ECO:0000256" key="6">
    <source>
        <dbReference type="SAM" id="MobiDB-lite"/>
    </source>
</evidence>
<dbReference type="SUPFAM" id="SSF103473">
    <property type="entry name" value="MFS general substrate transporter"/>
    <property type="match status" value="1"/>
</dbReference>
<feature type="transmembrane region" description="Helical" evidence="7">
    <location>
        <begin position="202"/>
        <end position="225"/>
    </location>
</feature>
<name>D7B1Z8_NOCDD</name>
<dbReference type="RefSeq" id="WP_013152226.1">
    <property type="nucleotide sequence ID" value="NC_014210.1"/>
</dbReference>
<dbReference type="Gene3D" id="1.20.1250.20">
    <property type="entry name" value="MFS general substrate transporter like domains"/>
    <property type="match status" value="1"/>
</dbReference>
<dbReference type="InterPro" id="IPR036259">
    <property type="entry name" value="MFS_trans_sf"/>
</dbReference>
<dbReference type="Proteomes" id="UP000002219">
    <property type="component" value="Chromosome 1"/>
</dbReference>
<feature type="transmembrane region" description="Helical" evidence="7">
    <location>
        <begin position="322"/>
        <end position="342"/>
    </location>
</feature>
<feature type="transmembrane region" description="Helical" evidence="7">
    <location>
        <begin position="7"/>
        <end position="28"/>
    </location>
</feature>
<evidence type="ECO:0000256" key="5">
    <source>
        <dbReference type="ARBA" id="ARBA00023136"/>
    </source>
</evidence>
<gene>
    <name evidence="9" type="ordered locus">Ndas_1178</name>
</gene>
<dbReference type="GO" id="GO:0022857">
    <property type="term" value="F:transmembrane transporter activity"/>
    <property type="evidence" value="ECO:0007669"/>
    <property type="project" value="InterPro"/>
</dbReference>
<keyword evidence="3 7" id="KW-0812">Transmembrane</keyword>
<dbReference type="HOGENOM" id="CLU_001265_61_2_11"/>
<dbReference type="KEGG" id="nda:Ndas_1178"/>
<evidence type="ECO:0000256" key="1">
    <source>
        <dbReference type="ARBA" id="ARBA00004651"/>
    </source>
</evidence>
<evidence type="ECO:0000256" key="2">
    <source>
        <dbReference type="ARBA" id="ARBA00022475"/>
    </source>
</evidence>
<dbReference type="InterPro" id="IPR050189">
    <property type="entry name" value="MFS_Efflux_Transporters"/>
</dbReference>
<organism evidence="9 10">
    <name type="scientific">Nocardiopsis dassonvillei (strain ATCC 23218 / DSM 43111 / CIP 107115 / JCM 7437 / KCTC 9190 / NBRC 14626 / NCTC 10488 / NRRL B-5397 / IMRU 509)</name>
    <name type="common">Actinomadura dassonvillei</name>
    <dbReference type="NCBI Taxonomy" id="446468"/>
    <lineage>
        <taxon>Bacteria</taxon>
        <taxon>Bacillati</taxon>
        <taxon>Actinomycetota</taxon>
        <taxon>Actinomycetes</taxon>
        <taxon>Streptosporangiales</taxon>
        <taxon>Nocardiopsidaceae</taxon>
        <taxon>Nocardiopsis</taxon>
    </lineage>
</organism>
<feature type="transmembrane region" description="Helical" evidence="7">
    <location>
        <begin position="354"/>
        <end position="375"/>
    </location>
</feature>
<dbReference type="eggNOG" id="COG2814">
    <property type="taxonomic scope" value="Bacteria"/>
</dbReference>
<evidence type="ECO:0000259" key="8">
    <source>
        <dbReference type="PROSITE" id="PS50850"/>
    </source>
</evidence>
<dbReference type="PANTHER" id="PTHR43124:SF8">
    <property type="entry name" value="INNER MEMBRANE TRANSPORT PROTEIN YDHP"/>
    <property type="match status" value="1"/>
</dbReference>
<reference evidence="9 10" key="1">
    <citation type="journal article" date="2010" name="Stand. Genomic Sci.">
        <title>Complete genome sequence of Nocardiopsis dassonvillei type strain (IMRU 509).</title>
        <authorList>
            <person name="Sun H."/>
            <person name="Lapidus A."/>
            <person name="Nolan M."/>
            <person name="Lucas S."/>
            <person name="Del Rio T.G."/>
            <person name="Tice H."/>
            <person name="Cheng J.F."/>
            <person name="Tapia R."/>
            <person name="Han C."/>
            <person name="Goodwin L."/>
            <person name="Pitluck S."/>
            <person name="Pagani I."/>
            <person name="Ivanova N."/>
            <person name="Mavromatis K."/>
            <person name="Mikhailova N."/>
            <person name="Pati A."/>
            <person name="Chen A."/>
            <person name="Palaniappan K."/>
            <person name="Land M."/>
            <person name="Hauser L."/>
            <person name="Chang Y.J."/>
            <person name="Jeffries C.D."/>
            <person name="Djao O.D."/>
            <person name="Rohde M."/>
            <person name="Sikorski J."/>
            <person name="Goker M."/>
            <person name="Woyke T."/>
            <person name="Bristow J."/>
            <person name="Eisen J.A."/>
            <person name="Markowitz V."/>
            <person name="Hugenholtz P."/>
            <person name="Kyrpides N.C."/>
            <person name="Klenk H.P."/>
        </authorList>
    </citation>
    <scope>NUCLEOTIDE SEQUENCE [LARGE SCALE GENOMIC DNA]</scope>
    <source>
        <strain evidence="10">ATCC 23218 / DSM 43111 / CIP 107115 / JCM 7437 / KCTC 9190 / NBRC 14626 / NCTC 10488 / NRRL B-5397 / IMRU 509</strain>
    </source>
</reference>
<evidence type="ECO:0000256" key="3">
    <source>
        <dbReference type="ARBA" id="ARBA00022692"/>
    </source>
</evidence>
<feature type="transmembrane region" description="Helical" evidence="7">
    <location>
        <begin position="237"/>
        <end position="256"/>
    </location>
</feature>
<dbReference type="AlphaFoldDB" id="D7B1Z8"/>
<accession>D7B1Z8</accession>
<dbReference type="GeneID" id="91489260"/>
<feature type="region of interest" description="Disordered" evidence="6">
    <location>
        <begin position="390"/>
        <end position="409"/>
    </location>
</feature>
<feature type="transmembrane region" description="Helical" evidence="7">
    <location>
        <begin position="95"/>
        <end position="119"/>
    </location>
</feature>
<dbReference type="EMBL" id="CP002040">
    <property type="protein sequence ID" value="ADH66619.1"/>
    <property type="molecule type" value="Genomic_DNA"/>
</dbReference>
<dbReference type="CDD" id="cd17324">
    <property type="entry name" value="MFS_NepI_like"/>
    <property type="match status" value="1"/>
</dbReference>
<evidence type="ECO:0000256" key="4">
    <source>
        <dbReference type="ARBA" id="ARBA00022989"/>
    </source>
</evidence>
<keyword evidence="2" id="KW-1003">Cell membrane</keyword>
<dbReference type="InterPro" id="IPR011701">
    <property type="entry name" value="MFS"/>
</dbReference>
<protein>
    <submittedName>
        <fullName evidence="9">Major facilitator superfamily MFS_1</fullName>
    </submittedName>
</protein>